<comment type="similarity">
    <text evidence="1">Belongs to the sigma-70 factor family. ECF subfamily.</text>
</comment>
<dbReference type="RefSeq" id="WP_203764835.1">
    <property type="nucleotide sequence ID" value="NZ_BAAAYJ010000095.1"/>
</dbReference>
<keyword evidence="8" id="KW-1185">Reference proteome</keyword>
<dbReference type="SUPFAM" id="SSF88946">
    <property type="entry name" value="Sigma2 domain of RNA polymerase sigma factors"/>
    <property type="match status" value="1"/>
</dbReference>
<dbReference type="InterPro" id="IPR013249">
    <property type="entry name" value="RNA_pol_sigma70_r4_t2"/>
</dbReference>
<dbReference type="InterPro" id="IPR013324">
    <property type="entry name" value="RNA_pol_sigma_r3/r4-like"/>
</dbReference>
<keyword evidence="2" id="KW-0805">Transcription regulation</keyword>
<dbReference type="GO" id="GO:0016987">
    <property type="term" value="F:sigma factor activity"/>
    <property type="evidence" value="ECO:0007669"/>
    <property type="project" value="UniProtKB-KW"/>
</dbReference>
<dbReference type="Pfam" id="PF04542">
    <property type="entry name" value="Sigma70_r2"/>
    <property type="match status" value="1"/>
</dbReference>
<dbReference type="InterPro" id="IPR014284">
    <property type="entry name" value="RNA_pol_sigma-70_dom"/>
</dbReference>
<gene>
    <name evidence="7" type="primary">rpoE_4</name>
    <name evidence="7" type="ORF">Ani05nite_07820</name>
</gene>
<dbReference type="InterPro" id="IPR039425">
    <property type="entry name" value="RNA_pol_sigma-70-like"/>
</dbReference>
<dbReference type="Gene3D" id="1.10.1740.10">
    <property type="match status" value="1"/>
</dbReference>
<evidence type="ECO:0000256" key="3">
    <source>
        <dbReference type="ARBA" id="ARBA00023082"/>
    </source>
</evidence>
<dbReference type="GO" id="GO:0003677">
    <property type="term" value="F:DNA binding"/>
    <property type="evidence" value="ECO:0007669"/>
    <property type="project" value="InterPro"/>
</dbReference>
<evidence type="ECO:0000256" key="1">
    <source>
        <dbReference type="ARBA" id="ARBA00010641"/>
    </source>
</evidence>
<dbReference type="NCBIfam" id="TIGR02937">
    <property type="entry name" value="sigma70-ECF"/>
    <property type="match status" value="1"/>
</dbReference>
<dbReference type="PANTHER" id="PTHR43133">
    <property type="entry name" value="RNA POLYMERASE ECF-TYPE SIGMA FACTO"/>
    <property type="match status" value="1"/>
</dbReference>
<feature type="domain" description="RNA polymerase sigma factor 70 region 4 type 2" evidence="6">
    <location>
        <begin position="135"/>
        <end position="167"/>
    </location>
</feature>
<dbReference type="CDD" id="cd06171">
    <property type="entry name" value="Sigma70_r4"/>
    <property type="match status" value="1"/>
</dbReference>
<keyword evidence="4" id="KW-0804">Transcription</keyword>
<dbReference type="GO" id="GO:0006352">
    <property type="term" value="P:DNA-templated transcription initiation"/>
    <property type="evidence" value="ECO:0007669"/>
    <property type="project" value="InterPro"/>
</dbReference>
<dbReference type="AlphaFoldDB" id="A0A919JAS7"/>
<reference evidence="7" key="1">
    <citation type="submission" date="2021-01" db="EMBL/GenBank/DDBJ databases">
        <title>Whole genome shotgun sequence of Actinoplanes nipponensis NBRC 14063.</title>
        <authorList>
            <person name="Komaki H."/>
            <person name="Tamura T."/>
        </authorList>
    </citation>
    <scope>NUCLEOTIDE SEQUENCE</scope>
    <source>
        <strain evidence="7">NBRC 14063</strain>
    </source>
</reference>
<keyword evidence="3" id="KW-0731">Sigma factor</keyword>
<name>A0A919JAS7_9ACTN</name>
<protein>
    <submittedName>
        <fullName evidence="7">RNA polymerase sigma24 factor</fullName>
    </submittedName>
</protein>
<dbReference type="Pfam" id="PF08281">
    <property type="entry name" value="Sigma70_r4_2"/>
    <property type="match status" value="1"/>
</dbReference>
<dbReference type="InterPro" id="IPR036388">
    <property type="entry name" value="WH-like_DNA-bd_sf"/>
</dbReference>
<comment type="caution">
    <text evidence="7">The sequence shown here is derived from an EMBL/GenBank/DDBJ whole genome shotgun (WGS) entry which is preliminary data.</text>
</comment>
<dbReference type="EMBL" id="BOMQ01000008">
    <property type="protein sequence ID" value="GIE47248.1"/>
    <property type="molecule type" value="Genomic_DNA"/>
</dbReference>
<evidence type="ECO:0000256" key="4">
    <source>
        <dbReference type="ARBA" id="ARBA00023163"/>
    </source>
</evidence>
<proteinExistence type="inferred from homology"/>
<dbReference type="Proteomes" id="UP000647172">
    <property type="component" value="Unassembled WGS sequence"/>
</dbReference>
<evidence type="ECO:0000313" key="7">
    <source>
        <dbReference type="EMBL" id="GIE47248.1"/>
    </source>
</evidence>
<feature type="domain" description="RNA polymerase sigma-70 region 2" evidence="5">
    <location>
        <begin position="21"/>
        <end position="85"/>
    </location>
</feature>
<accession>A0A919JAS7</accession>
<evidence type="ECO:0000256" key="2">
    <source>
        <dbReference type="ARBA" id="ARBA00023015"/>
    </source>
</evidence>
<dbReference type="InterPro" id="IPR013325">
    <property type="entry name" value="RNA_pol_sigma_r2"/>
</dbReference>
<evidence type="ECO:0000259" key="6">
    <source>
        <dbReference type="Pfam" id="PF08281"/>
    </source>
</evidence>
<organism evidence="7 8">
    <name type="scientific">Actinoplanes nipponensis</name>
    <dbReference type="NCBI Taxonomy" id="135950"/>
    <lineage>
        <taxon>Bacteria</taxon>
        <taxon>Bacillati</taxon>
        <taxon>Actinomycetota</taxon>
        <taxon>Actinomycetes</taxon>
        <taxon>Micromonosporales</taxon>
        <taxon>Micromonosporaceae</taxon>
        <taxon>Actinoplanes</taxon>
    </lineage>
</organism>
<dbReference type="Gene3D" id="1.10.10.10">
    <property type="entry name" value="Winged helix-like DNA-binding domain superfamily/Winged helix DNA-binding domain"/>
    <property type="match status" value="1"/>
</dbReference>
<evidence type="ECO:0000259" key="5">
    <source>
        <dbReference type="Pfam" id="PF04542"/>
    </source>
</evidence>
<dbReference type="SUPFAM" id="SSF88659">
    <property type="entry name" value="Sigma3 and sigma4 domains of RNA polymerase sigma factors"/>
    <property type="match status" value="1"/>
</dbReference>
<dbReference type="InterPro" id="IPR007627">
    <property type="entry name" value="RNA_pol_sigma70_r2"/>
</dbReference>
<sequence length="184" mass="19927">MDDDELIAAVAAGDDAALRELFSRHAPWMAARLRASLPAADVEDVLQETFLAVWRGAAGYRSESAGGWLWGIARRQAAQWLRRRGPAELALPAPLSADGPHPADPAEAALSRTVLGEVVDALGPEGSPHRETWRLMYVEERTVAEVAELMGVPPGTVKSRAHRVRQLMRAALRRSDPLAGGRGR</sequence>
<evidence type="ECO:0000313" key="8">
    <source>
        <dbReference type="Proteomes" id="UP000647172"/>
    </source>
</evidence>
<dbReference type="PANTHER" id="PTHR43133:SF46">
    <property type="entry name" value="RNA POLYMERASE SIGMA-70 FACTOR ECF SUBFAMILY"/>
    <property type="match status" value="1"/>
</dbReference>